<evidence type="ECO:0000256" key="3">
    <source>
        <dbReference type="ARBA" id="ARBA00023004"/>
    </source>
</evidence>
<name>A0A7J0BTQ3_9BACT</name>
<dbReference type="GO" id="GO:0006412">
    <property type="term" value="P:translation"/>
    <property type="evidence" value="ECO:0007669"/>
    <property type="project" value="InterPro"/>
</dbReference>
<proteinExistence type="predicted"/>
<dbReference type="InterPro" id="IPR029063">
    <property type="entry name" value="SAM-dependent_MTases_sf"/>
</dbReference>
<organism evidence="6 7">
    <name type="scientific">Desulfovibrio psychrotolerans</name>
    <dbReference type="NCBI Taxonomy" id="415242"/>
    <lineage>
        <taxon>Bacteria</taxon>
        <taxon>Pseudomonadati</taxon>
        <taxon>Thermodesulfobacteriota</taxon>
        <taxon>Desulfovibrionia</taxon>
        <taxon>Desulfovibrionales</taxon>
        <taxon>Desulfovibrionaceae</taxon>
        <taxon>Desulfovibrio</taxon>
    </lineage>
</organism>
<keyword evidence="2" id="KW-0809">Transit peptide</keyword>
<gene>
    <name evidence="6" type="ORF">DSM19430T_17770</name>
</gene>
<keyword evidence="1" id="KW-0479">Metal-binding</keyword>
<feature type="region of interest" description="Disordered" evidence="5">
    <location>
        <begin position="359"/>
        <end position="378"/>
    </location>
</feature>
<dbReference type="RefSeq" id="WP_174409737.1">
    <property type="nucleotide sequence ID" value="NZ_BLVP01000008.1"/>
</dbReference>
<reference evidence="6 7" key="1">
    <citation type="submission" date="2020-05" db="EMBL/GenBank/DDBJ databases">
        <title>Draft genome sequence of Desulfovibrio psychrotolerans JS1T.</title>
        <authorList>
            <person name="Ueno A."/>
            <person name="Tamazawa S."/>
            <person name="Tamamura S."/>
            <person name="Murakami T."/>
            <person name="Kiyama T."/>
            <person name="Inomata H."/>
            <person name="Amano Y."/>
            <person name="Miyakawa K."/>
            <person name="Tamaki H."/>
            <person name="Naganuma T."/>
            <person name="Kaneko K."/>
        </authorList>
    </citation>
    <scope>NUCLEOTIDE SEQUENCE [LARGE SCALE GENOMIC DNA]</scope>
    <source>
        <strain evidence="6 7">JS1</strain>
    </source>
</reference>
<dbReference type="Gene3D" id="3.40.50.150">
    <property type="entry name" value="Vaccinia Virus protein VP39"/>
    <property type="match status" value="1"/>
</dbReference>
<dbReference type="GO" id="GO:0046872">
    <property type="term" value="F:metal ion binding"/>
    <property type="evidence" value="ECO:0007669"/>
    <property type="project" value="UniProtKB-KW"/>
</dbReference>
<comment type="caution">
    <text evidence="6">The sequence shown here is derived from an EMBL/GenBank/DDBJ whole genome shotgun (WGS) entry which is preliminary data.</text>
</comment>
<evidence type="ECO:0000256" key="2">
    <source>
        <dbReference type="ARBA" id="ARBA00022946"/>
    </source>
</evidence>
<keyword evidence="4" id="KW-0411">Iron-sulfur</keyword>
<sequence length="378" mass="41500">MNNCLTLPPAPLREALAAYEDSLRKVLPLKQAHRKELHYAVADLSRALTTERGGMKINYWTTPRAASAYLHFYLPWNLYRLAWLLPNLALNLNDGDTVLDLGAGPLTLVQALWLARPDLRERKLTFICSDIAPKPMETGRALFETLTGMAANSPQSPWRIVLERAPLEKTLRSHFGKAKLVCGANVLNELRAGKGQSLEERLNELALAMSDACTEDGAVLFAEPGTRLGGKMISLLRLGLMEYNLFPQSPCPHDGDCPMLDAASGGWCHFNAPADSAPKWLMTLTNRARMERRNISLSFLHAARNKPACSADAVRILSDPIRLPDTPAPARYACSMRGMALVHRAARLESGSLVTVSWPDPPVTDAKSGAQVAHPLAR</sequence>
<dbReference type="EMBL" id="BLVP01000008">
    <property type="protein sequence ID" value="GFM37093.1"/>
    <property type="molecule type" value="Genomic_DNA"/>
</dbReference>
<keyword evidence="3" id="KW-0408">Iron</keyword>
<dbReference type="GO" id="GO:0051536">
    <property type="term" value="F:iron-sulfur cluster binding"/>
    <property type="evidence" value="ECO:0007669"/>
    <property type="project" value="UniProtKB-KW"/>
</dbReference>
<evidence type="ECO:0000256" key="1">
    <source>
        <dbReference type="ARBA" id="ARBA00022723"/>
    </source>
</evidence>
<keyword evidence="7" id="KW-1185">Reference proteome</keyword>
<evidence type="ECO:0008006" key="8">
    <source>
        <dbReference type="Google" id="ProtNLM"/>
    </source>
</evidence>
<dbReference type="Proteomes" id="UP000503820">
    <property type="component" value="Unassembled WGS sequence"/>
</dbReference>
<evidence type="ECO:0000313" key="6">
    <source>
        <dbReference type="EMBL" id="GFM37093.1"/>
    </source>
</evidence>
<accession>A0A7J0BTQ3</accession>
<protein>
    <recommendedName>
        <fullName evidence="8">Ribosomal small subunit Rsm22</fullName>
    </recommendedName>
</protein>
<dbReference type="InterPro" id="IPR015324">
    <property type="entry name" value="Ribosomal_Rsm22-like"/>
</dbReference>
<evidence type="ECO:0000256" key="4">
    <source>
        <dbReference type="ARBA" id="ARBA00023014"/>
    </source>
</evidence>
<evidence type="ECO:0000313" key="7">
    <source>
        <dbReference type="Proteomes" id="UP000503820"/>
    </source>
</evidence>
<dbReference type="Pfam" id="PF09243">
    <property type="entry name" value="Rsm22"/>
    <property type="match status" value="1"/>
</dbReference>
<evidence type="ECO:0000256" key="5">
    <source>
        <dbReference type="SAM" id="MobiDB-lite"/>
    </source>
</evidence>
<dbReference type="GO" id="GO:0008168">
    <property type="term" value="F:methyltransferase activity"/>
    <property type="evidence" value="ECO:0007669"/>
    <property type="project" value="InterPro"/>
</dbReference>
<dbReference type="AlphaFoldDB" id="A0A7J0BTQ3"/>
<dbReference type="SUPFAM" id="SSF53335">
    <property type="entry name" value="S-adenosyl-L-methionine-dependent methyltransferases"/>
    <property type="match status" value="1"/>
</dbReference>